<accession>A0A4Q7Z9C4</accession>
<gene>
    <name evidence="2" type="ORF">EV700_1501</name>
</gene>
<dbReference type="GO" id="GO:0016787">
    <property type="term" value="F:hydrolase activity"/>
    <property type="evidence" value="ECO:0007669"/>
    <property type="project" value="UniProtKB-KW"/>
</dbReference>
<dbReference type="InterPro" id="IPR022742">
    <property type="entry name" value="Hydrolase_4"/>
</dbReference>
<proteinExistence type="predicted"/>
<dbReference type="OrthoDB" id="5614837at2"/>
<dbReference type="AlphaFoldDB" id="A0A4Q7Z9C4"/>
<evidence type="ECO:0000313" key="2">
    <source>
        <dbReference type="EMBL" id="RZU47110.1"/>
    </source>
</evidence>
<reference evidence="2 3" key="1">
    <citation type="submission" date="2019-02" db="EMBL/GenBank/DDBJ databases">
        <title>Genomic Encyclopedia of Type Strains, Phase IV (KMG-IV): sequencing the most valuable type-strain genomes for metagenomic binning, comparative biology and taxonomic classification.</title>
        <authorList>
            <person name="Goeker M."/>
        </authorList>
    </citation>
    <scope>NUCLEOTIDE SEQUENCE [LARGE SCALE GENOMIC DNA]</scope>
    <source>
        <strain evidence="2 3">DSM 105135</strain>
    </source>
</reference>
<dbReference type="SUPFAM" id="SSF53474">
    <property type="entry name" value="alpha/beta-Hydrolases"/>
    <property type="match status" value="1"/>
</dbReference>
<dbReference type="Gene3D" id="3.40.50.1820">
    <property type="entry name" value="alpha/beta hydrolase"/>
    <property type="match status" value="1"/>
</dbReference>
<organism evidence="2 3">
    <name type="scientific">Fluviicoccus keumensis</name>
    <dbReference type="NCBI Taxonomy" id="1435465"/>
    <lineage>
        <taxon>Bacteria</taxon>
        <taxon>Pseudomonadati</taxon>
        <taxon>Pseudomonadota</taxon>
        <taxon>Gammaproteobacteria</taxon>
        <taxon>Moraxellales</taxon>
        <taxon>Moraxellaceae</taxon>
        <taxon>Fluviicoccus</taxon>
    </lineage>
</organism>
<dbReference type="RefSeq" id="WP_130412321.1">
    <property type="nucleotide sequence ID" value="NZ_SHKX01000011.1"/>
</dbReference>
<keyword evidence="3" id="KW-1185">Reference proteome</keyword>
<dbReference type="Pfam" id="PF12146">
    <property type="entry name" value="Hydrolase_4"/>
    <property type="match status" value="1"/>
</dbReference>
<evidence type="ECO:0000313" key="3">
    <source>
        <dbReference type="Proteomes" id="UP000292423"/>
    </source>
</evidence>
<dbReference type="InterPro" id="IPR029058">
    <property type="entry name" value="AB_hydrolase_fold"/>
</dbReference>
<dbReference type="EMBL" id="SHKX01000011">
    <property type="protein sequence ID" value="RZU47110.1"/>
    <property type="molecule type" value="Genomic_DNA"/>
</dbReference>
<keyword evidence="2" id="KW-0378">Hydrolase</keyword>
<name>A0A4Q7Z9C4_9GAMM</name>
<dbReference type="PANTHER" id="PTHR11614">
    <property type="entry name" value="PHOSPHOLIPASE-RELATED"/>
    <property type="match status" value="1"/>
</dbReference>
<evidence type="ECO:0000259" key="1">
    <source>
        <dbReference type="Pfam" id="PF12146"/>
    </source>
</evidence>
<dbReference type="Proteomes" id="UP000292423">
    <property type="component" value="Unassembled WGS sequence"/>
</dbReference>
<comment type="caution">
    <text evidence="2">The sequence shown here is derived from an EMBL/GenBank/DDBJ whole genome shotgun (WGS) entry which is preliminary data.</text>
</comment>
<dbReference type="InterPro" id="IPR051044">
    <property type="entry name" value="MAG_DAG_Lipase"/>
</dbReference>
<sequence length="315" mass="35788">MKNPHLSQEPALLYLPAPDGHRVPLRHWPVANPRAIVHVVHGMAEHSGNYEDMAQFLNQYGFTVIAHDHRCHGLSVADQNALGAVDRLQNWPGLLQDMLLINNWVRATYSGVPYMILAHSMGSFISQWFAQNHPDRLSALALSGSDYLVPWFARIASRIACIENWRGGKNGRSDIIHGLAFGKFGKAFKNPRTDFDWLSRDEAYVDKYVNDPMCGYRMANAYWRDMLSTIADIYTPSRMARMRKDLPVYVFAGTRDPVGQNGKGVKLLAEHLKKDGKANLTLRLYEEARHCTLSETNASEVRYDLLGWMMERFPA</sequence>
<protein>
    <submittedName>
        <fullName evidence="2">Alpha-beta hydrolase superfamily lysophospholipase</fullName>
    </submittedName>
</protein>
<feature type="domain" description="Serine aminopeptidase S33" evidence="1">
    <location>
        <begin position="32"/>
        <end position="296"/>
    </location>
</feature>